<comment type="caution">
    <text evidence="1">The sequence shown here is derived from an EMBL/GenBank/DDBJ whole genome shotgun (WGS) entry which is preliminary data.</text>
</comment>
<dbReference type="AlphaFoldDB" id="A0A3S5CKP4"/>
<name>A0A3S5CKP4_9PLAT</name>
<organism evidence="1 2">
    <name type="scientific">Protopolystoma xenopodis</name>
    <dbReference type="NCBI Taxonomy" id="117903"/>
    <lineage>
        <taxon>Eukaryota</taxon>
        <taxon>Metazoa</taxon>
        <taxon>Spiralia</taxon>
        <taxon>Lophotrochozoa</taxon>
        <taxon>Platyhelminthes</taxon>
        <taxon>Monogenea</taxon>
        <taxon>Polyopisthocotylea</taxon>
        <taxon>Polystomatidea</taxon>
        <taxon>Polystomatidae</taxon>
        <taxon>Protopolystoma</taxon>
    </lineage>
</organism>
<sequence>MAGAYAAVAAAAAAAASSATGVGAGVVVSSPCSSLSMPSFSSSSTTATTSSIHYPRIGLTDLEAAGCSSPTTGLQNGSSSVFSQSVHQLATIHSPPQHPLGQSLRVSISNSASSINPTSNNVASTMQPGYHLPLSMRQSGYPGVTGRQASTFKPIALKFGFAAQIDQT</sequence>
<proteinExistence type="predicted"/>
<evidence type="ECO:0000313" key="1">
    <source>
        <dbReference type="EMBL" id="VEL29107.1"/>
    </source>
</evidence>
<accession>A0A3S5CKP4</accession>
<protein>
    <submittedName>
        <fullName evidence="1">Uncharacterized protein</fullName>
    </submittedName>
</protein>
<reference evidence="1" key="1">
    <citation type="submission" date="2018-11" db="EMBL/GenBank/DDBJ databases">
        <authorList>
            <consortium name="Pathogen Informatics"/>
        </authorList>
    </citation>
    <scope>NUCLEOTIDE SEQUENCE</scope>
</reference>
<keyword evidence="2" id="KW-1185">Reference proteome</keyword>
<gene>
    <name evidence="1" type="ORF">PXEA_LOCUS22547</name>
</gene>
<evidence type="ECO:0000313" key="2">
    <source>
        <dbReference type="Proteomes" id="UP000784294"/>
    </source>
</evidence>
<dbReference type="Proteomes" id="UP000784294">
    <property type="component" value="Unassembled WGS sequence"/>
</dbReference>
<dbReference type="EMBL" id="CAAALY010100427">
    <property type="protein sequence ID" value="VEL29107.1"/>
    <property type="molecule type" value="Genomic_DNA"/>
</dbReference>